<gene>
    <name evidence="2" type="ORF">SCF082_LOCUS35870</name>
</gene>
<keyword evidence="3" id="KW-1185">Reference proteome</keyword>
<keyword evidence="1" id="KW-0812">Transmembrane</keyword>
<comment type="caution">
    <text evidence="2">The sequence shown here is derived from an EMBL/GenBank/DDBJ whole genome shotgun (WGS) entry which is preliminary data.</text>
</comment>
<reference evidence="2 3" key="1">
    <citation type="submission" date="2024-02" db="EMBL/GenBank/DDBJ databases">
        <authorList>
            <person name="Chen Y."/>
            <person name="Shah S."/>
            <person name="Dougan E. K."/>
            <person name="Thang M."/>
            <person name="Chan C."/>
        </authorList>
    </citation>
    <scope>NUCLEOTIDE SEQUENCE [LARGE SCALE GENOMIC DNA]</scope>
</reference>
<organism evidence="2 3">
    <name type="scientific">Durusdinium trenchii</name>
    <dbReference type="NCBI Taxonomy" id="1381693"/>
    <lineage>
        <taxon>Eukaryota</taxon>
        <taxon>Sar</taxon>
        <taxon>Alveolata</taxon>
        <taxon>Dinophyceae</taxon>
        <taxon>Suessiales</taxon>
        <taxon>Symbiodiniaceae</taxon>
        <taxon>Durusdinium</taxon>
    </lineage>
</organism>
<evidence type="ECO:0000313" key="2">
    <source>
        <dbReference type="EMBL" id="CAK9073148.1"/>
    </source>
</evidence>
<feature type="transmembrane region" description="Helical" evidence="1">
    <location>
        <begin position="328"/>
        <end position="349"/>
    </location>
</feature>
<evidence type="ECO:0000313" key="3">
    <source>
        <dbReference type="Proteomes" id="UP001642464"/>
    </source>
</evidence>
<feature type="transmembrane region" description="Helical" evidence="1">
    <location>
        <begin position="195"/>
        <end position="215"/>
    </location>
</feature>
<feature type="non-terminal residue" evidence="2">
    <location>
        <position position="1"/>
    </location>
</feature>
<feature type="transmembrane region" description="Helical" evidence="1">
    <location>
        <begin position="235"/>
        <end position="260"/>
    </location>
</feature>
<feature type="transmembrane region" description="Helical" evidence="1">
    <location>
        <begin position="386"/>
        <end position="406"/>
    </location>
</feature>
<feature type="transmembrane region" description="Helical" evidence="1">
    <location>
        <begin position="165"/>
        <end position="183"/>
    </location>
</feature>
<feature type="transmembrane region" description="Helical" evidence="1">
    <location>
        <begin position="297"/>
        <end position="316"/>
    </location>
</feature>
<protein>
    <submittedName>
        <fullName evidence="2">Uncharacterized protein</fullName>
    </submittedName>
</protein>
<dbReference type="Proteomes" id="UP001642464">
    <property type="component" value="Unassembled WGS sequence"/>
</dbReference>
<evidence type="ECO:0000256" key="1">
    <source>
        <dbReference type="SAM" id="Phobius"/>
    </source>
</evidence>
<feature type="transmembrane region" description="Helical" evidence="1">
    <location>
        <begin position="139"/>
        <end position="159"/>
    </location>
</feature>
<feature type="transmembrane region" description="Helical" evidence="1">
    <location>
        <begin position="272"/>
        <end position="291"/>
    </location>
</feature>
<name>A0ABP0PC13_9DINO</name>
<feature type="transmembrane region" description="Helical" evidence="1">
    <location>
        <begin position="87"/>
        <end position="108"/>
    </location>
</feature>
<feature type="transmembrane region" description="Helical" evidence="1">
    <location>
        <begin position="56"/>
        <end position="75"/>
    </location>
</feature>
<sequence length="427" mass="44520">KPAAVLGLRGSMFVLPRAANAAGAAMARAGHARKNPIPQTEHSMSGLGLRMKPTTRSGLWITLSASMALAFQSSVDALLPMAPGASVMVFFARPVLGLGVSALLLPLLERSPTSAGSITALGLAMSGALALVPQSFWSYHWAALAGAFVKVPLLCSLLLGDPAWAGWRLAGAFYGLLLGPMVATLHMPEETLRVLLALFAFSSAVFHFAVANGTLHAERKSDLRSLVLATLPASVALSGVVMAWLLLSVQLALLPLLHALHGHPLADRPLPLGLALLVSSFWLCHAPYPWMKSGPCLPLALCASSAIAALSMRGVAQAISGHDAWQLTGYRLLMQLSLGLLLVTTGTALGRLTSFLPSAFLGCALAAAAFLGEGVGLVLQLLMLPAFGALGTMKALALLPLCYAFLVVRHLPSPEAVDDFHDCDGAE</sequence>
<feature type="transmembrane region" description="Helical" evidence="1">
    <location>
        <begin position="355"/>
        <end position="379"/>
    </location>
</feature>
<dbReference type="EMBL" id="CAXAMM010034658">
    <property type="protein sequence ID" value="CAK9073148.1"/>
    <property type="molecule type" value="Genomic_DNA"/>
</dbReference>
<keyword evidence="1" id="KW-0472">Membrane</keyword>
<feature type="transmembrane region" description="Helical" evidence="1">
    <location>
        <begin position="114"/>
        <end position="132"/>
    </location>
</feature>
<keyword evidence="1" id="KW-1133">Transmembrane helix</keyword>
<accession>A0ABP0PC13</accession>
<proteinExistence type="predicted"/>